<name>A0AAU9SZI6_THLAR</name>
<gene>
    <name evidence="1" type="ORF">TAV2_LOCUS19700</name>
</gene>
<dbReference type="InterPro" id="IPR035979">
    <property type="entry name" value="RBD_domain_sf"/>
</dbReference>
<evidence type="ECO:0000313" key="1">
    <source>
        <dbReference type="EMBL" id="CAH2073329.1"/>
    </source>
</evidence>
<reference evidence="1 2" key="1">
    <citation type="submission" date="2022-03" db="EMBL/GenBank/DDBJ databases">
        <authorList>
            <person name="Nunn A."/>
            <person name="Chopra R."/>
            <person name="Nunn A."/>
            <person name="Contreras Garrido A."/>
        </authorList>
    </citation>
    <scope>NUCLEOTIDE SEQUENCE [LARGE SCALE GENOMIC DNA]</scope>
</reference>
<sequence>DLLSAVQEFNSVVGRKKVTNGSCLFRADDIPTLSLPCLRFSMDVWASENHPGKGLPQFREKTHEVLKSLYDFDRSQVRISVEGYDTWLPLKDIIDALDNHFKSCGEIWDIEVPRDPVTNAIDRRSFVVLRGEGAEEKALQLNGSDMGGWKAAVKAIPMKDSEFTTDQLAAMTVAHFQRNRSRGISVTGYDTSVPADEVKRALRKHFSSCGQITDVFVLNSRALVYFFGIGAVDNALKRSRRKVERSASGVGGWRLVAKALPLPKPEKKQVFCVGLYLPAFLVLARRLAPYV</sequence>
<dbReference type="InterPro" id="IPR012677">
    <property type="entry name" value="Nucleotide-bd_a/b_plait_sf"/>
</dbReference>
<evidence type="ECO:0008006" key="3">
    <source>
        <dbReference type="Google" id="ProtNLM"/>
    </source>
</evidence>
<dbReference type="Gene3D" id="3.30.70.330">
    <property type="match status" value="1"/>
</dbReference>
<proteinExistence type="predicted"/>
<organism evidence="1 2">
    <name type="scientific">Thlaspi arvense</name>
    <name type="common">Field penny-cress</name>
    <dbReference type="NCBI Taxonomy" id="13288"/>
    <lineage>
        <taxon>Eukaryota</taxon>
        <taxon>Viridiplantae</taxon>
        <taxon>Streptophyta</taxon>
        <taxon>Embryophyta</taxon>
        <taxon>Tracheophyta</taxon>
        <taxon>Spermatophyta</taxon>
        <taxon>Magnoliopsida</taxon>
        <taxon>eudicotyledons</taxon>
        <taxon>Gunneridae</taxon>
        <taxon>Pentapetalae</taxon>
        <taxon>rosids</taxon>
        <taxon>malvids</taxon>
        <taxon>Brassicales</taxon>
        <taxon>Brassicaceae</taxon>
        <taxon>Thlaspideae</taxon>
        <taxon>Thlaspi</taxon>
    </lineage>
</organism>
<dbReference type="EMBL" id="OU466862">
    <property type="protein sequence ID" value="CAH2073329.1"/>
    <property type="molecule type" value="Genomic_DNA"/>
</dbReference>
<dbReference type="SUPFAM" id="SSF54928">
    <property type="entry name" value="RNA-binding domain, RBD"/>
    <property type="match status" value="1"/>
</dbReference>
<keyword evidence="2" id="KW-1185">Reference proteome</keyword>
<dbReference type="AlphaFoldDB" id="A0AAU9SZI6"/>
<dbReference type="Proteomes" id="UP000836841">
    <property type="component" value="Chromosome 6"/>
</dbReference>
<feature type="non-terminal residue" evidence="1">
    <location>
        <position position="1"/>
    </location>
</feature>
<evidence type="ECO:0000313" key="2">
    <source>
        <dbReference type="Proteomes" id="UP000836841"/>
    </source>
</evidence>
<accession>A0AAU9SZI6</accession>
<protein>
    <recommendedName>
        <fullName evidence="3">RRM domain-containing protein</fullName>
    </recommendedName>
</protein>
<dbReference type="GO" id="GO:0003676">
    <property type="term" value="F:nucleic acid binding"/>
    <property type="evidence" value="ECO:0007669"/>
    <property type="project" value="InterPro"/>
</dbReference>